<protein>
    <submittedName>
        <fullName evidence="3">N-acetyltransferase</fullName>
    </submittedName>
</protein>
<feature type="region of interest" description="Disordered" evidence="1">
    <location>
        <begin position="183"/>
        <end position="206"/>
    </location>
</feature>
<gene>
    <name evidence="3" type="ORF">E3T39_03205</name>
</gene>
<feature type="domain" description="N-acetyltransferase" evidence="2">
    <location>
        <begin position="22"/>
        <end position="182"/>
    </location>
</feature>
<dbReference type="Pfam" id="PF13302">
    <property type="entry name" value="Acetyltransf_3"/>
    <property type="match status" value="1"/>
</dbReference>
<accession>A0A4V3IST9</accession>
<keyword evidence="3" id="KW-0808">Transferase</keyword>
<dbReference type="Gene3D" id="3.40.630.30">
    <property type="match status" value="1"/>
</dbReference>
<keyword evidence="4" id="KW-1185">Reference proteome</keyword>
<dbReference type="InterPro" id="IPR016181">
    <property type="entry name" value="Acyl_CoA_acyltransferase"/>
</dbReference>
<evidence type="ECO:0000313" key="3">
    <source>
        <dbReference type="EMBL" id="TFD62034.1"/>
    </source>
</evidence>
<dbReference type="OrthoDB" id="9795206at2"/>
<dbReference type="PROSITE" id="PS51186">
    <property type="entry name" value="GNAT"/>
    <property type="match status" value="1"/>
</dbReference>
<dbReference type="EMBL" id="SOHJ01000003">
    <property type="protein sequence ID" value="TFD62034.1"/>
    <property type="molecule type" value="Genomic_DNA"/>
</dbReference>
<organism evidence="3 4">
    <name type="scientific">Cryobacterium suzukii</name>
    <dbReference type="NCBI Taxonomy" id="1259198"/>
    <lineage>
        <taxon>Bacteria</taxon>
        <taxon>Bacillati</taxon>
        <taxon>Actinomycetota</taxon>
        <taxon>Actinomycetes</taxon>
        <taxon>Micrococcales</taxon>
        <taxon>Microbacteriaceae</taxon>
        <taxon>Cryobacterium</taxon>
    </lineage>
</organism>
<dbReference type="AlphaFoldDB" id="A0A4V3IST9"/>
<comment type="caution">
    <text evidence="3">The sequence shown here is derived from an EMBL/GenBank/DDBJ whole genome shotgun (WGS) entry which is preliminary data.</text>
</comment>
<dbReference type="SUPFAM" id="SSF55729">
    <property type="entry name" value="Acyl-CoA N-acyltransferases (Nat)"/>
    <property type="match status" value="1"/>
</dbReference>
<dbReference type="InterPro" id="IPR051531">
    <property type="entry name" value="N-acetyltransferase"/>
</dbReference>
<dbReference type="GO" id="GO:0016747">
    <property type="term" value="F:acyltransferase activity, transferring groups other than amino-acyl groups"/>
    <property type="evidence" value="ECO:0007669"/>
    <property type="project" value="InterPro"/>
</dbReference>
<name>A0A4V3IST9_9MICO</name>
<evidence type="ECO:0000313" key="4">
    <source>
        <dbReference type="Proteomes" id="UP000298170"/>
    </source>
</evidence>
<dbReference type="InterPro" id="IPR000182">
    <property type="entry name" value="GNAT_dom"/>
</dbReference>
<dbReference type="RefSeq" id="WP_134513316.1">
    <property type="nucleotide sequence ID" value="NZ_SOHJ01000003.1"/>
</dbReference>
<sequence>MSEIVPNLFPLAGMVDNGEVDLTLRELTQADAEALAGWQTDALFCAHAGWQAKKSQQRAVEWWQEQISHPDPHLIRLLALDAQYPVGYVDLHGSGQLQRELGYVVGPSTSWGRGLGTAAARAGVAHGFDGLGLSRIWAEAVEANIASVKVLRRVGMREIGLGSKEDLRQQRICALWRPRDDSVRSWRGDHSVGHHRDRQAQTLADR</sequence>
<evidence type="ECO:0000259" key="2">
    <source>
        <dbReference type="PROSITE" id="PS51186"/>
    </source>
</evidence>
<dbReference type="PANTHER" id="PTHR43792">
    <property type="entry name" value="GNAT FAMILY, PUTATIVE (AFU_ORTHOLOGUE AFUA_3G00765)-RELATED-RELATED"/>
    <property type="match status" value="1"/>
</dbReference>
<dbReference type="Proteomes" id="UP000298170">
    <property type="component" value="Unassembled WGS sequence"/>
</dbReference>
<dbReference type="PANTHER" id="PTHR43792:SF1">
    <property type="entry name" value="N-ACETYLTRANSFERASE DOMAIN-CONTAINING PROTEIN"/>
    <property type="match status" value="1"/>
</dbReference>
<feature type="compositionally biased region" description="Basic and acidic residues" evidence="1">
    <location>
        <begin position="183"/>
        <end position="194"/>
    </location>
</feature>
<evidence type="ECO:0000256" key="1">
    <source>
        <dbReference type="SAM" id="MobiDB-lite"/>
    </source>
</evidence>
<reference evidence="3 4" key="1">
    <citation type="submission" date="2019-03" db="EMBL/GenBank/DDBJ databases">
        <title>Genomics of glacier-inhabiting Cryobacterium strains.</title>
        <authorList>
            <person name="Liu Q."/>
            <person name="Xin Y.-H."/>
        </authorList>
    </citation>
    <scope>NUCLEOTIDE SEQUENCE [LARGE SCALE GENOMIC DNA]</scope>
    <source>
        <strain evidence="3 4">Sr39</strain>
    </source>
</reference>
<proteinExistence type="predicted"/>